<feature type="chain" id="PRO_5011515729" description="WxL domain surface cell wall-binding" evidence="1">
    <location>
        <begin position="35"/>
        <end position="197"/>
    </location>
</feature>
<dbReference type="RefSeq" id="WP_093890735.1">
    <property type="nucleotide sequence ID" value="NZ_FOQY01000031.1"/>
</dbReference>
<evidence type="ECO:0008006" key="4">
    <source>
        <dbReference type="Google" id="ProtNLM"/>
    </source>
</evidence>
<keyword evidence="1" id="KW-0732">Signal</keyword>
<name>A0A1I4BDG7_9ACTN</name>
<feature type="signal peptide" evidence="1">
    <location>
        <begin position="1"/>
        <end position="34"/>
    </location>
</feature>
<accession>A0A1I4BDG7</accession>
<evidence type="ECO:0000256" key="1">
    <source>
        <dbReference type="SAM" id="SignalP"/>
    </source>
</evidence>
<reference evidence="3" key="1">
    <citation type="submission" date="2016-10" db="EMBL/GenBank/DDBJ databases">
        <authorList>
            <person name="Varghese N."/>
            <person name="Submissions S."/>
        </authorList>
    </citation>
    <scope>NUCLEOTIDE SEQUENCE [LARGE SCALE GENOMIC DNA]</scope>
    <source>
        <strain evidence="3">CGMCC 4.2126</strain>
    </source>
</reference>
<evidence type="ECO:0000313" key="2">
    <source>
        <dbReference type="EMBL" id="SFK66099.1"/>
    </source>
</evidence>
<dbReference type="GeneID" id="96302163"/>
<organism evidence="2 3">
    <name type="scientific">Streptosporangium canum</name>
    <dbReference type="NCBI Taxonomy" id="324952"/>
    <lineage>
        <taxon>Bacteria</taxon>
        <taxon>Bacillati</taxon>
        <taxon>Actinomycetota</taxon>
        <taxon>Actinomycetes</taxon>
        <taxon>Streptosporangiales</taxon>
        <taxon>Streptosporangiaceae</taxon>
        <taxon>Streptosporangium</taxon>
    </lineage>
</organism>
<dbReference type="EMBL" id="FOQY01000031">
    <property type="protein sequence ID" value="SFK66099.1"/>
    <property type="molecule type" value="Genomic_DNA"/>
</dbReference>
<gene>
    <name evidence="2" type="ORF">SAMN05216275_13177</name>
</gene>
<dbReference type="AlphaFoldDB" id="A0A1I4BDG7"/>
<evidence type="ECO:0000313" key="3">
    <source>
        <dbReference type="Proteomes" id="UP000199111"/>
    </source>
</evidence>
<proteinExistence type="predicted"/>
<sequence length="197" mass="18987">MSKSRAGHAAARTSLSPAASIALLLTLGAPAVSASGAPVAMDTGAAAMATVAWRADPLEITVPASASLGSGVVGSTLSASLGTVTVVDSRGGVPPWTATVAATDFTTGAGSPAQTIAKANVAYWSGPSTASSGGGSRTAGQSTAAQMVSLSAPAIAFRGRKQAGVPSSTSWEPTLVVTIPPLAAAGLYTGVITHSVA</sequence>
<protein>
    <recommendedName>
        <fullName evidence="4">WxL domain surface cell wall-binding</fullName>
    </recommendedName>
</protein>
<dbReference type="Proteomes" id="UP000199111">
    <property type="component" value="Unassembled WGS sequence"/>
</dbReference>
<keyword evidence="3" id="KW-1185">Reference proteome</keyword>